<dbReference type="EMBL" id="CP073249">
    <property type="protein sequence ID" value="QUF04702.1"/>
    <property type="molecule type" value="Genomic_DNA"/>
</dbReference>
<organism evidence="1 2">
    <name type="scientific">Actinosynnema pretiosum subsp. pretiosum</name>
    <dbReference type="NCBI Taxonomy" id="103721"/>
    <lineage>
        <taxon>Bacteria</taxon>
        <taxon>Bacillati</taxon>
        <taxon>Actinomycetota</taxon>
        <taxon>Actinomycetes</taxon>
        <taxon>Pseudonocardiales</taxon>
        <taxon>Pseudonocardiaceae</taxon>
        <taxon>Actinosynnema</taxon>
    </lineage>
</organism>
<accession>A0AA45L7F7</accession>
<dbReference type="Proteomes" id="UP000677152">
    <property type="component" value="Chromosome"/>
</dbReference>
<reference evidence="1" key="1">
    <citation type="submission" date="2021-04" db="EMBL/GenBank/DDBJ databases">
        <title>Genomic sequence of Actinosynnema pretiosum subsp. pretiosum ATCC 31280 (C-14919).</title>
        <authorList>
            <person name="Bai L."/>
            <person name="Wang X."/>
            <person name="Xiao Y."/>
        </authorList>
    </citation>
    <scope>NUCLEOTIDE SEQUENCE</scope>
    <source>
        <strain evidence="1">ATCC 31280</strain>
    </source>
</reference>
<name>A0AA45L7F7_9PSEU</name>
<evidence type="ECO:0000313" key="2">
    <source>
        <dbReference type="Proteomes" id="UP000677152"/>
    </source>
</evidence>
<proteinExistence type="predicted"/>
<evidence type="ECO:0000313" key="1">
    <source>
        <dbReference type="EMBL" id="QUF04702.1"/>
    </source>
</evidence>
<sequence length="296" mass="32802">MFSDALADLGEVELVLYPIDGELEEHLSELPAWRSYAEELSRHIFMIANKAGVESFEIMNLSANGPLSRRLPWMYNGSVIPSFAGVEMAVDMASGNGPYCELIAKGKMVLFAGWDGALSLVVGPDVLEEVECFDRFLVGFRFLSLDLETFEPEGLVEKSADRTFWSDVASVVDGVTLVVEHWAHGLHGKRWFRVTADNLDMIAADMSVGSMVEVFVNPVEEKAVELGERNYFAFRSPFTPGELDCVPVYDEEGLSAAFRNGFTELVRDDLLPVMSAVVPGECGVVRARWEENRGMV</sequence>
<protein>
    <submittedName>
        <fullName evidence="1">Uncharacterized protein</fullName>
    </submittedName>
</protein>
<gene>
    <name evidence="1" type="ORF">KCV87_00720</name>
</gene>
<dbReference type="AlphaFoldDB" id="A0AA45L7F7"/>